<proteinExistence type="predicted"/>
<feature type="non-terminal residue" evidence="1">
    <location>
        <position position="1"/>
    </location>
</feature>
<reference evidence="1" key="1">
    <citation type="submission" date="2015-12" db="EMBL/GenBank/DDBJ databases">
        <title>De novo transcriptome assembly of four potential Pierce s Disease insect vectors from Arizona vineyards.</title>
        <authorList>
            <person name="Tassone E.E."/>
        </authorList>
    </citation>
    <scope>NUCLEOTIDE SEQUENCE</scope>
</reference>
<feature type="non-terminal residue" evidence="1">
    <location>
        <position position="99"/>
    </location>
</feature>
<dbReference type="EMBL" id="GEDC01012610">
    <property type="protein sequence ID" value="JAS24688.1"/>
    <property type="molecule type" value="Transcribed_RNA"/>
</dbReference>
<gene>
    <name evidence="1" type="ORF">g.2828</name>
</gene>
<sequence>ALLDDLGGYIPEDSPGPPRLSLFLSKLLKVNGAPLFDVHLNSDIHNATRLAIFVDLPRQSEYSTRLFLSHLKEKMFQEKFKSSPWTYNDKTRSKREAEE</sequence>
<name>A0A1B6DGA7_9HEMI</name>
<evidence type="ECO:0000313" key="1">
    <source>
        <dbReference type="EMBL" id="JAS24688.1"/>
    </source>
</evidence>
<organism evidence="1">
    <name type="scientific">Clastoptera arizonana</name>
    <name type="common">Arizona spittle bug</name>
    <dbReference type="NCBI Taxonomy" id="38151"/>
    <lineage>
        <taxon>Eukaryota</taxon>
        <taxon>Metazoa</taxon>
        <taxon>Ecdysozoa</taxon>
        <taxon>Arthropoda</taxon>
        <taxon>Hexapoda</taxon>
        <taxon>Insecta</taxon>
        <taxon>Pterygota</taxon>
        <taxon>Neoptera</taxon>
        <taxon>Paraneoptera</taxon>
        <taxon>Hemiptera</taxon>
        <taxon>Auchenorrhyncha</taxon>
        <taxon>Cercopoidea</taxon>
        <taxon>Clastopteridae</taxon>
        <taxon>Clastoptera</taxon>
    </lineage>
</organism>
<accession>A0A1B6DGA7</accession>
<dbReference type="AlphaFoldDB" id="A0A1B6DGA7"/>
<protein>
    <submittedName>
        <fullName evidence="1">Uncharacterized protein</fullName>
    </submittedName>
</protein>